<feature type="signal peptide" evidence="1">
    <location>
        <begin position="1"/>
        <end position="24"/>
    </location>
</feature>
<protein>
    <submittedName>
        <fullName evidence="2">DUF1566 domain-containing protein</fullName>
    </submittedName>
</protein>
<name>A0A642FA96_BACFG</name>
<evidence type="ECO:0000313" key="3">
    <source>
        <dbReference type="Proteomes" id="UP000479773"/>
    </source>
</evidence>
<evidence type="ECO:0000313" key="2">
    <source>
        <dbReference type="EMBL" id="KAA4743311.1"/>
    </source>
</evidence>
<evidence type="ECO:0000256" key="1">
    <source>
        <dbReference type="SAM" id="SignalP"/>
    </source>
</evidence>
<dbReference type="Proteomes" id="UP000479773">
    <property type="component" value="Unassembled WGS sequence"/>
</dbReference>
<sequence>MIRKLQWVAAATIALLCAACDAHFDVPDTAIQPGHVLCTDGTVLSYTAYEQSGKRAIAVLFDAGQREDAEGYGYAVYLWDIEPLAFADSLGVDQGTSADPIAFDGNANTSKLFEAKETASPMAEAVFSMWWYGQSAYIPSVAEMRVLYDNLEKVNPIIERCGGQPLPADEENCWYWTSTEVAGQEKVKAWLYSLGSGTMHETPKNQAHRVRPIISWNK</sequence>
<gene>
    <name evidence="2" type="ORF">F3B44_25495</name>
</gene>
<organism evidence="2 3">
    <name type="scientific">Bacteroides fragilis</name>
    <dbReference type="NCBI Taxonomy" id="817"/>
    <lineage>
        <taxon>Bacteria</taxon>
        <taxon>Pseudomonadati</taxon>
        <taxon>Bacteroidota</taxon>
        <taxon>Bacteroidia</taxon>
        <taxon>Bacteroidales</taxon>
        <taxon>Bacteroidaceae</taxon>
        <taxon>Bacteroides</taxon>
    </lineage>
</organism>
<keyword evidence="1" id="KW-0732">Signal</keyword>
<dbReference type="AlphaFoldDB" id="A0A642FA96"/>
<feature type="chain" id="PRO_5030147316" evidence="1">
    <location>
        <begin position="25"/>
        <end position="218"/>
    </location>
</feature>
<proteinExistence type="predicted"/>
<dbReference type="EMBL" id="VWEQ01000149">
    <property type="protein sequence ID" value="KAA4743311.1"/>
    <property type="molecule type" value="Genomic_DNA"/>
</dbReference>
<reference evidence="2 3" key="1">
    <citation type="journal article" date="2019" name="Nat. Med.">
        <title>A library of human gut bacterial isolates paired with longitudinal multiomics data enables mechanistic microbiome research.</title>
        <authorList>
            <person name="Poyet M."/>
            <person name="Groussin M."/>
            <person name="Gibbons S.M."/>
            <person name="Avila-Pacheco J."/>
            <person name="Jiang X."/>
            <person name="Kearney S.M."/>
            <person name="Perrotta A.R."/>
            <person name="Berdy B."/>
            <person name="Zhao S."/>
            <person name="Lieberman T.D."/>
            <person name="Swanson P.K."/>
            <person name="Smith M."/>
            <person name="Roesemann S."/>
            <person name="Alexander J.E."/>
            <person name="Rich S.A."/>
            <person name="Livny J."/>
            <person name="Vlamakis H."/>
            <person name="Clish C."/>
            <person name="Bullock K."/>
            <person name="Deik A."/>
            <person name="Scott J."/>
            <person name="Pierce K.A."/>
            <person name="Xavier R.J."/>
            <person name="Alm E.J."/>
        </authorList>
    </citation>
    <scope>NUCLEOTIDE SEQUENCE [LARGE SCALE GENOMIC DNA]</scope>
    <source>
        <strain evidence="2 3">BIOML-A106</strain>
    </source>
</reference>
<accession>A0A642FA96</accession>
<comment type="caution">
    <text evidence="2">The sequence shown here is derived from an EMBL/GenBank/DDBJ whole genome shotgun (WGS) entry which is preliminary data.</text>
</comment>